<evidence type="ECO:0000313" key="4">
    <source>
        <dbReference type="EMBL" id="PZF78610.1"/>
    </source>
</evidence>
<evidence type="ECO:0000256" key="2">
    <source>
        <dbReference type="ARBA" id="ARBA00007637"/>
    </source>
</evidence>
<evidence type="ECO:0000259" key="3">
    <source>
        <dbReference type="Pfam" id="PF01370"/>
    </source>
</evidence>
<sequence length="305" mass="32834">MKLFITGASGFVGAATVRAALRRNHAVVAHCRAGRPTPRLDGLAGPLQRLDLDLRDEAALAAALVEHQPDAVIHLAWEGVRNTEHGARAQLDGNLAMSCAVARAAAAAGVGCFAGIGSQGEYGPEGPRHEDSLPQPVTLYGASKVAAYFLTREIARQNAMRHVWLRLFSAYGPGDNDCWLIPMLIREMLAGRRPEMTAGTQSWDWLHVDDAAEGVLAAVLSTRAAGIYNLGSGQAVRVRDVATMIRDLAAPGLELVFGERPFGPGQIMFMQADIARLCADTGWRPQVELPRGLAETVDWYRRHAG</sequence>
<comment type="caution">
    <text evidence="4">The sequence shown here is derived from an EMBL/GenBank/DDBJ whole genome shotgun (WGS) entry which is preliminary data.</text>
</comment>
<proteinExistence type="inferred from homology"/>
<evidence type="ECO:0000313" key="5">
    <source>
        <dbReference type="Proteomes" id="UP000248795"/>
    </source>
</evidence>
<dbReference type="InterPro" id="IPR001509">
    <property type="entry name" value="Epimerase_deHydtase"/>
</dbReference>
<dbReference type="InterPro" id="IPR036291">
    <property type="entry name" value="NAD(P)-bd_dom_sf"/>
</dbReference>
<dbReference type="AlphaFoldDB" id="A0A2W2B121"/>
<dbReference type="PRINTS" id="PR01713">
    <property type="entry name" value="NUCEPIMERASE"/>
</dbReference>
<name>A0A2W2B121_9HYPH</name>
<dbReference type="RefSeq" id="WP_111195938.1">
    <property type="nucleotide sequence ID" value="NZ_QKVK01000001.1"/>
</dbReference>
<evidence type="ECO:0000256" key="1">
    <source>
        <dbReference type="ARBA" id="ARBA00005125"/>
    </source>
</evidence>
<dbReference type="PANTHER" id="PTHR43000">
    <property type="entry name" value="DTDP-D-GLUCOSE 4,6-DEHYDRATASE-RELATED"/>
    <property type="match status" value="1"/>
</dbReference>
<reference evidence="5" key="1">
    <citation type="submission" date="2018-06" db="EMBL/GenBank/DDBJ databases">
        <title>Aestuariibacter litoralis strain KCTC 52945T.</title>
        <authorList>
            <person name="Li X."/>
            <person name="Salam N."/>
            <person name="Li J.-L."/>
            <person name="Chen Y.-M."/>
            <person name="Yang Z.-W."/>
            <person name="Zhang L.-Y."/>
            <person name="Han M.-X."/>
            <person name="Xiao M."/>
            <person name="Li W.-J."/>
        </authorList>
    </citation>
    <scope>NUCLEOTIDE SEQUENCE [LARGE SCALE GENOMIC DNA]</scope>
    <source>
        <strain evidence="5">KCTC 52945</strain>
    </source>
</reference>
<dbReference type="Gene3D" id="3.40.50.720">
    <property type="entry name" value="NAD(P)-binding Rossmann-like Domain"/>
    <property type="match status" value="1"/>
</dbReference>
<dbReference type="SUPFAM" id="SSF51735">
    <property type="entry name" value="NAD(P)-binding Rossmann-fold domains"/>
    <property type="match status" value="1"/>
</dbReference>
<protein>
    <submittedName>
        <fullName evidence="4">NAD(P)-dependent oxidoreductase</fullName>
    </submittedName>
</protein>
<comment type="pathway">
    <text evidence="1">Bacterial outer membrane biogenesis; LPS O-antigen biosynthesis.</text>
</comment>
<organism evidence="4 5">
    <name type="scientific">Aestuariivirga litoralis</name>
    <dbReference type="NCBI Taxonomy" id="2650924"/>
    <lineage>
        <taxon>Bacteria</taxon>
        <taxon>Pseudomonadati</taxon>
        <taxon>Pseudomonadota</taxon>
        <taxon>Alphaproteobacteria</taxon>
        <taxon>Hyphomicrobiales</taxon>
        <taxon>Aestuariivirgaceae</taxon>
        <taxon>Aestuariivirga</taxon>
    </lineage>
</organism>
<accession>A0A2W2B121</accession>
<dbReference type="Pfam" id="PF01370">
    <property type="entry name" value="Epimerase"/>
    <property type="match status" value="1"/>
</dbReference>
<gene>
    <name evidence="4" type="ORF">DK847_02040</name>
</gene>
<keyword evidence="5" id="KW-1185">Reference proteome</keyword>
<feature type="domain" description="NAD-dependent epimerase/dehydratase" evidence="3">
    <location>
        <begin position="4"/>
        <end position="231"/>
    </location>
</feature>
<dbReference type="Proteomes" id="UP000248795">
    <property type="component" value="Unassembled WGS sequence"/>
</dbReference>
<dbReference type="EMBL" id="QKVK01000001">
    <property type="protein sequence ID" value="PZF78610.1"/>
    <property type="molecule type" value="Genomic_DNA"/>
</dbReference>
<comment type="similarity">
    <text evidence="2">Belongs to the NAD(P)-dependent epimerase/dehydratase family.</text>
</comment>